<keyword evidence="2" id="KW-0489">Methyltransferase</keyword>
<dbReference type="eggNOG" id="COG2226">
    <property type="taxonomic scope" value="Bacteria"/>
</dbReference>
<evidence type="ECO:0000313" key="3">
    <source>
        <dbReference type="Proteomes" id="UP000001382"/>
    </source>
</evidence>
<organism evidence="2 3">
    <name type="scientific">Geodermatophilus obscurus (strain ATCC 25078 / DSM 43160 / JCM 3152 / CCUG 61914 / KCC A-0152 / KCTC 9177 / NBRC 13315 / NRRL B-3577 / G-20)</name>
    <dbReference type="NCBI Taxonomy" id="526225"/>
    <lineage>
        <taxon>Bacteria</taxon>
        <taxon>Bacillati</taxon>
        <taxon>Actinomycetota</taxon>
        <taxon>Actinomycetes</taxon>
        <taxon>Geodermatophilales</taxon>
        <taxon>Geodermatophilaceae</taxon>
        <taxon>Geodermatophilus</taxon>
    </lineage>
</organism>
<dbReference type="InterPro" id="IPR041698">
    <property type="entry name" value="Methyltransf_25"/>
</dbReference>
<dbReference type="HOGENOM" id="CLU_073559_0_0_11"/>
<dbReference type="KEGG" id="gob:Gobs_0552"/>
<dbReference type="InterPro" id="IPR029063">
    <property type="entry name" value="SAM-dependent_MTases_sf"/>
</dbReference>
<dbReference type="SUPFAM" id="SSF53335">
    <property type="entry name" value="S-adenosyl-L-methionine-dependent methyltransferases"/>
    <property type="match status" value="1"/>
</dbReference>
<dbReference type="GO" id="GO:0008168">
    <property type="term" value="F:methyltransferase activity"/>
    <property type="evidence" value="ECO:0007669"/>
    <property type="project" value="UniProtKB-KW"/>
</dbReference>
<sequence length="247" mass="26594">MDAAEVFRALHGDLPREGVGSDATTRTLLELTAPLPASRRALDIGCGPGRASLVLAGAGVRVTAVDLHEPFLRRTRSAAQDAGLAGRVAVERASMTALPHPDGTFELLWCEGAAYLMGVDRALHEWRRLLRPGGALVLTDAVWTTAAPSAEARRFWARYPAMRDEAALVGAARSAGWEVLATHLLPDADWTDEYHRPLAAAIDAVIEALPDPDPGTAAVLAEARSEVEVRRAHRDEFGYLALVLRRT</sequence>
<keyword evidence="3" id="KW-1185">Reference proteome</keyword>
<reference evidence="3" key="2">
    <citation type="submission" date="2010-01" db="EMBL/GenBank/DDBJ databases">
        <title>The complete genome of Geodermatophilus obscurus DSM 43160.</title>
        <authorList>
            <consortium name="US DOE Joint Genome Institute (JGI-PGF)"/>
            <person name="Lucas S."/>
            <person name="Copeland A."/>
            <person name="Lapidus A."/>
            <person name="Glavina del Rio T."/>
            <person name="Dalin E."/>
            <person name="Tice H."/>
            <person name="Bruce D."/>
            <person name="Goodwin L."/>
            <person name="Pitluck S."/>
            <person name="Kyrpides N."/>
            <person name="Mavromatis K."/>
            <person name="Ivanova N."/>
            <person name="Munk A.C."/>
            <person name="Brettin T."/>
            <person name="Detter J.C."/>
            <person name="Han C."/>
            <person name="Larimer F."/>
            <person name="Land M."/>
            <person name="Hauser L."/>
            <person name="Markowitz V."/>
            <person name="Cheng J.-F."/>
            <person name="Hugenholtz P."/>
            <person name="Woyke T."/>
            <person name="Wu D."/>
            <person name="Jando M."/>
            <person name="Schneider S."/>
            <person name="Klenk H.-P."/>
            <person name="Eisen J.A."/>
        </authorList>
    </citation>
    <scope>NUCLEOTIDE SEQUENCE [LARGE SCALE GENOMIC DNA]</scope>
    <source>
        <strain evidence="3">ATCC 25078 / DSM 43160 / JCM 3152 / KCC A-0152 / KCTC 9177 / NBRC 13315 / NRRL B-3577 / G-20</strain>
    </source>
</reference>
<accession>D2S6B6</accession>
<dbReference type="AlphaFoldDB" id="D2S6B6"/>
<dbReference type="PANTHER" id="PTHR42912:SF93">
    <property type="entry name" value="N6-ADENOSINE-METHYLTRANSFERASE TMT1A"/>
    <property type="match status" value="1"/>
</dbReference>
<dbReference type="Pfam" id="PF13649">
    <property type="entry name" value="Methyltransf_25"/>
    <property type="match status" value="1"/>
</dbReference>
<evidence type="ECO:0000313" key="2">
    <source>
        <dbReference type="EMBL" id="ADB73333.1"/>
    </source>
</evidence>
<dbReference type="EMBL" id="CP001867">
    <property type="protein sequence ID" value="ADB73333.1"/>
    <property type="molecule type" value="Genomic_DNA"/>
</dbReference>
<dbReference type="STRING" id="526225.Gobs_0552"/>
<dbReference type="CDD" id="cd02440">
    <property type="entry name" value="AdoMet_MTases"/>
    <property type="match status" value="1"/>
</dbReference>
<dbReference type="Proteomes" id="UP000001382">
    <property type="component" value="Chromosome"/>
</dbReference>
<evidence type="ECO:0000259" key="1">
    <source>
        <dbReference type="Pfam" id="PF13649"/>
    </source>
</evidence>
<dbReference type="RefSeq" id="WP_012946774.1">
    <property type="nucleotide sequence ID" value="NC_013757.1"/>
</dbReference>
<dbReference type="OrthoDB" id="9797178at2"/>
<gene>
    <name evidence="2" type="ordered locus">Gobs_0552</name>
</gene>
<proteinExistence type="predicted"/>
<keyword evidence="2" id="KW-0808">Transferase</keyword>
<dbReference type="Gene3D" id="3.40.50.150">
    <property type="entry name" value="Vaccinia Virus protein VP39"/>
    <property type="match status" value="1"/>
</dbReference>
<dbReference type="InterPro" id="IPR050508">
    <property type="entry name" value="Methyltransf_Superfamily"/>
</dbReference>
<name>D2S6B6_GEOOG</name>
<dbReference type="PANTHER" id="PTHR42912">
    <property type="entry name" value="METHYLTRANSFERASE"/>
    <property type="match status" value="1"/>
</dbReference>
<dbReference type="GO" id="GO:0032259">
    <property type="term" value="P:methylation"/>
    <property type="evidence" value="ECO:0007669"/>
    <property type="project" value="UniProtKB-KW"/>
</dbReference>
<reference evidence="2 3" key="1">
    <citation type="journal article" date="2010" name="Stand. Genomic Sci.">
        <title>Complete genome sequence of Geodermatophilus obscurus type strain (G-20).</title>
        <authorList>
            <person name="Ivanova N."/>
            <person name="Sikorski J."/>
            <person name="Jando M."/>
            <person name="Munk C."/>
            <person name="Lapidus A."/>
            <person name="Glavina Del Rio T."/>
            <person name="Copeland A."/>
            <person name="Tice H."/>
            <person name="Cheng J.-F."/>
            <person name="Lucas S."/>
            <person name="Chen F."/>
            <person name="Nolan M."/>
            <person name="Bruce D."/>
            <person name="Goodwin L."/>
            <person name="Pitluck S."/>
            <person name="Mavromatis K."/>
            <person name="Mikhailova N."/>
            <person name="Pati A."/>
            <person name="Chen A."/>
            <person name="Palaniappan K."/>
            <person name="Land M."/>
            <person name="Hauser L."/>
            <person name="Chang Y.-J."/>
            <person name="Jeffries C.D."/>
            <person name="Meincke L."/>
            <person name="Brettin T."/>
            <person name="Detter J.C."/>
            <person name="Detter J.C."/>
            <person name="Rohde M."/>
            <person name="Goeker M."/>
            <person name="Bristow J."/>
            <person name="Eisen J.A."/>
            <person name="Markowitz V."/>
            <person name="Hugenholtz P."/>
            <person name="Kyrpides N.C."/>
            <person name="Klenk H.-P."/>
        </authorList>
    </citation>
    <scope>NUCLEOTIDE SEQUENCE [LARGE SCALE GENOMIC DNA]</scope>
    <source>
        <strain evidence="3">ATCC 25078 / DSM 43160 / JCM 3152 / KCC A-0152 / KCTC 9177 / NBRC 13315 / NRRL B-3577 / G-20</strain>
    </source>
</reference>
<protein>
    <submittedName>
        <fullName evidence="2">Methyltransferase type 11</fullName>
    </submittedName>
</protein>
<feature type="domain" description="Methyltransferase" evidence="1">
    <location>
        <begin position="42"/>
        <end position="134"/>
    </location>
</feature>